<dbReference type="InterPro" id="IPR058245">
    <property type="entry name" value="NreC/VraR/RcsB-like_REC"/>
</dbReference>
<dbReference type="PRINTS" id="PR00038">
    <property type="entry name" value="HTHLUXR"/>
</dbReference>
<dbReference type="Gene3D" id="3.40.50.2300">
    <property type="match status" value="1"/>
</dbReference>
<keyword evidence="4" id="KW-0804">Transcription</keyword>
<dbReference type="CDD" id="cd06170">
    <property type="entry name" value="LuxR_C_like"/>
    <property type="match status" value="1"/>
</dbReference>
<proteinExistence type="predicted"/>
<dbReference type="InterPro" id="IPR000792">
    <property type="entry name" value="Tscrpt_reg_LuxR_C"/>
</dbReference>
<dbReference type="PROSITE" id="PS00622">
    <property type="entry name" value="HTH_LUXR_1"/>
    <property type="match status" value="1"/>
</dbReference>
<gene>
    <name evidence="5" type="ORF">GII30_03810</name>
</gene>
<dbReference type="RefSeq" id="WP_005191512.1">
    <property type="nucleotide sequence ID" value="NZ_CP045804.1"/>
</dbReference>
<dbReference type="SUPFAM" id="SSF46894">
    <property type="entry name" value="C-terminal effector domain of the bipartite response regulators"/>
    <property type="match status" value="1"/>
</dbReference>
<reference evidence="5" key="1">
    <citation type="journal article" date="2021" name="Nat. Microbiol.">
        <title>Cocultivation of an ultrasmall environmental parasitic bacterium with lytic ability against bacteria associated with wastewater foams.</title>
        <authorList>
            <person name="Batinovic S."/>
            <person name="Rose J.J.A."/>
            <person name="Ratcliffe J."/>
            <person name="Seviour R.J."/>
            <person name="Petrovski S."/>
        </authorList>
    </citation>
    <scope>NUCLEOTIDE SEQUENCE</scope>
    <source>
        <strain evidence="5">CON44</strain>
    </source>
</reference>
<evidence type="ECO:0000256" key="1">
    <source>
        <dbReference type="ARBA" id="ARBA00022553"/>
    </source>
</evidence>
<keyword evidence="1" id="KW-0597">Phosphoprotein</keyword>
<evidence type="ECO:0000256" key="2">
    <source>
        <dbReference type="ARBA" id="ARBA00023015"/>
    </source>
</evidence>
<evidence type="ECO:0000256" key="3">
    <source>
        <dbReference type="ARBA" id="ARBA00023125"/>
    </source>
</evidence>
<dbReference type="SMART" id="SM00448">
    <property type="entry name" value="REC"/>
    <property type="match status" value="1"/>
</dbReference>
<evidence type="ECO:0000313" key="5">
    <source>
        <dbReference type="EMBL" id="QHN38422.1"/>
    </source>
</evidence>
<dbReference type="CDD" id="cd17535">
    <property type="entry name" value="REC_NarL-like"/>
    <property type="match status" value="1"/>
</dbReference>
<dbReference type="InterPro" id="IPR001789">
    <property type="entry name" value="Sig_transdc_resp-reg_receiver"/>
</dbReference>
<dbReference type="PROSITE" id="PS50043">
    <property type="entry name" value="HTH_LUXR_2"/>
    <property type="match status" value="1"/>
</dbReference>
<dbReference type="SUPFAM" id="SSF52172">
    <property type="entry name" value="CheY-like"/>
    <property type="match status" value="1"/>
</dbReference>
<dbReference type="EMBL" id="CP045810">
    <property type="protein sequence ID" value="QHN38422.1"/>
    <property type="molecule type" value="Genomic_DNA"/>
</dbReference>
<evidence type="ECO:0000256" key="4">
    <source>
        <dbReference type="ARBA" id="ARBA00023163"/>
    </source>
</evidence>
<dbReference type="GO" id="GO:0006355">
    <property type="term" value="P:regulation of DNA-templated transcription"/>
    <property type="evidence" value="ECO:0007669"/>
    <property type="project" value="InterPro"/>
</dbReference>
<keyword evidence="3" id="KW-0238">DNA-binding</keyword>
<dbReference type="PANTHER" id="PTHR43214:SF24">
    <property type="entry name" value="TRANSCRIPTIONAL REGULATORY PROTEIN NARL-RELATED"/>
    <property type="match status" value="1"/>
</dbReference>
<dbReference type="GO" id="GO:0003677">
    <property type="term" value="F:DNA binding"/>
    <property type="evidence" value="ECO:0007669"/>
    <property type="project" value="UniProtKB-KW"/>
</dbReference>
<dbReference type="PANTHER" id="PTHR43214">
    <property type="entry name" value="TWO-COMPONENT RESPONSE REGULATOR"/>
    <property type="match status" value="1"/>
</dbReference>
<dbReference type="InterPro" id="IPR016032">
    <property type="entry name" value="Sig_transdc_resp-reg_C-effctor"/>
</dbReference>
<dbReference type="GO" id="GO:0000160">
    <property type="term" value="P:phosphorelay signal transduction system"/>
    <property type="evidence" value="ECO:0007669"/>
    <property type="project" value="InterPro"/>
</dbReference>
<sequence>MIRVLVVDDQTLVRTGFRTVLDLEDDIDVIGEAADGDEALARTRALRPDVVVMDIRMPRTNGIEATRQITADPGLAGVKVLILTTFEMDEYVFDALDAGASGFLLKHASADELINAVRTIATGEALLSAHQVQRLVAAFASRNRAAGAGPGVAALTDREREAVRLVAAGSTNEQIAQRWVVSAGTVRTHLSRAMTKLHARDRAQLVVIAYRTGLAEPPG</sequence>
<name>A0A857M9H7_9ACTN</name>
<accession>A0A857M9H7</accession>
<protein>
    <submittedName>
        <fullName evidence="5">Response regulator</fullName>
    </submittedName>
</protein>
<dbReference type="Pfam" id="PF00196">
    <property type="entry name" value="GerE"/>
    <property type="match status" value="1"/>
</dbReference>
<dbReference type="InterPro" id="IPR011006">
    <property type="entry name" value="CheY-like_superfamily"/>
</dbReference>
<dbReference type="InterPro" id="IPR039420">
    <property type="entry name" value="WalR-like"/>
</dbReference>
<organism evidence="5">
    <name type="scientific">Gordonia amarae</name>
    <dbReference type="NCBI Taxonomy" id="36821"/>
    <lineage>
        <taxon>Bacteria</taxon>
        <taxon>Bacillati</taxon>
        <taxon>Actinomycetota</taxon>
        <taxon>Actinomycetes</taxon>
        <taxon>Mycobacteriales</taxon>
        <taxon>Gordoniaceae</taxon>
        <taxon>Gordonia</taxon>
    </lineage>
</organism>
<dbReference type="AlphaFoldDB" id="A0A857M9H7"/>
<dbReference type="SMART" id="SM00421">
    <property type="entry name" value="HTH_LUXR"/>
    <property type="match status" value="1"/>
</dbReference>
<dbReference type="Pfam" id="PF00072">
    <property type="entry name" value="Response_reg"/>
    <property type="match status" value="1"/>
</dbReference>
<keyword evidence="2" id="KW-0805">Transcription regulation</keyword>
<dbReference type="PROSITE" id="PS50110">
    <property type="entry name" value="RESPONSE_REGULATORY"/>
    <property type="match status" value="1"/>
</dbReference>